<evidence type="ECO:0000313" key="2">
    <source>
        <dbReference type="EMBL" id="GGY59211.1"/>
    </source>
</evidence>
<organism evidence="2 3">
    <name type="scientific">Streptomyces xanthochromogenes</name>
    <dbReference type="NCBI Taxonomy" id="67384"/>
    <lineage>
        <taxon>Bacteria</taxon>
        <taxon>Bacillati</taxon>
        <taxon>Actinomycetota</taxon>
        <taxon>Actinomycetes</taxon>
        <taxon>Kitasatosporales</taxon>
        <taxon>Streptomycetaceae</taxon>
        <taxon>Streptomyces</taxon>
    </lineage>
</organism>
<dbReference type="GeneID" id="96294155"/>
<evidence type="ECO:0000313" key="3">
    <source>
        <dbReference type="Proteomes" id="UP000600946"/>
    </source>
</evidence>
<proteinExistence type="predicted"/>
<dbReference type="Proteomes" id="UP000600946">
    <property type="component" value="Unassembled WGS sequence"/>
</dbReference>
<accession>A0ABQ3AJY1</accession>
<gene>
    <name evidence="2" type="ORF">GCM10010326_62570</name>
</gene>
<dbReference type="Pfam" id="PF03756">
    <property type="entry name" value="AfsA"/>
    <property type="match status" value="2"/>
</dbReference>
<feature type="domain" description="A-factor biosynthesis hotdog" evidence="1">
    <location>
        <begin position="194"/>
        <end position="253"/>
    </location>
</feature>
<dbReference type="InterPro" id="IPR047757">
    <property type="entry name" value="AfsA-like"/>
</dbReference>
<dbReference type="InterPro" id="IPR005509">
    <property type="entry name" value="AfsA_hotdog_dom"/>
</dbReference>
<comment type="caution">
    <text evidence="2">The sequence shown here is derived from an EMBL/GenBank/DDBJ whole genome shotgun (WGS) entry which is preliminary data.</text>
</comment>
<evidence type="ECO:0000259" key="1">
    <source>
        <dbReference type="Pfam" id="PF03756"/>
    </source>
</evidence>
<reference evidence="3" key="1">
    <citation type="journal article" date="2019" name="Int. J. Syst. Evol. Microbiol.">
        <title>The Global Catalogue of Microorganisms (GCM) 10K type strain sequencing project: providing services to taxonomists for standard genome sequencing and annotation.</title>
        <authorList>
            <consortium name="The Broad Institute Genomics Platform"/>
            <consortium name="The Broad Institute Genome Sequencing Center for Infectious Disease"/>
            <person name="Wu L."/>
            <person name="Ma J."/>
        </authorList>
    </citation>
    <scope>NUCLEOTIDE SEQUENCE [LARGE SCALE GENOMIC DNA]</scope>
    <source>
        <strain evidence="3">JCM 4594</strain>
    </source>
</reference>
<sequence length="313" mass="34200">MIEIDRDTHIQTTSTLLGHIPALGRPDPAISAAFAHRAAAEDVLVAGWRRRSDTVFSIAVDWSKQHNFFAPARGSAHHHMLIAQTLRQIGLGLTHAGLDVAAGTNHFLLDDLRYSADPRHRTDTLAPVRAEAEYTWTGRRSLRVQISLQQGGTLFVTSSSHFTWVPDGVYRRLRGDYLTARPRAWATPVEPSVVGRHSPDEVTLADTGVPHRWELISDTGHPALIDHAVDHVPGLVLLEAAQQAAYAFAGSDGFNPLSTAIQAQRYVEFDAPCFVEARAIPAWSPGALAVEVTGIQRGEATFRCQIQGTPAHE</sequence>
<keyword evidence="3" id="KW-1185">Reference proteome</keyword>
<protein>
    <submittedName>
        <fullName evidence="2">Adhesin</fullName>
    </submittedName>
</protein>
<dbReference type="NCBIfam" id="NF041195">
    <property type="entry name" value="ScbA_BarX_GamBu"/>
    <property type="match status" value="1"/>
</dbReference>
<feature type="domain" description="A-factor biosynthesis hotdog" evidence="1">
    <location>
        <begin position="36"/>
        <end position="159"/>
    </location>
</feature>
<dbReference type="EMBL" id="BMUU01000013">
    <property type="protein sequence ID" value="GGY59211.1"/>
    <property type="molecule type" value="Genomic_DNA"/>
</dbReference>
<name>A0ABQ3AJY1_9ACTN</name>
<dbReference type="RefSeq" id="WP_161255287.1">
    <property type="nucleotide sequence ID" value="NZ_BMUU01000013.1"/>
</dbReference>